<comment type="caution">
    <text evidence="3">The sequence shown here is derived from an EMBL/GenBank/DDBJ whole genome shotgun (WGS) entry which is preliminary data.</text>
</comment>
<keyword evidence="2" id="KW-0472">Membrane</keyword>
<evidence type="ECO:0000256" key="1">
    <source>
        <dbReference type="SAM" id="MobiDB-lite"/>
    </source>
</evidence>
<reference evidence="3 4" key="1">
    <citation type="submission" date="2018-08" db="EMBL/GenBank/DDBJ databases">
        <title>A genome reference for cultivated species of the human gut microbiota.</title>
        <authorList>
            <person name="Zou Y."/>
            <person name="Xue W."/>
            <person name="Luo G."/>
        </authorList>
    </citation>
    <scope>NUCLEOTIDE SEQUENCE [LARGE SCALE GENOMIC DNA]</scope>
    <source>
        <strain evidence="3 4">AF45-17</strain>
    </source>
</reference>
<evidence type="ECO:0000313" key="4">
    <source>
        <dbReference type="Proteomes" id="UP000260773"/>
    </source>
</evidence>
<keyword evidence="2" id="KW-0812">Transmembrane</keyword>
<evidence type="ECO:0000256" key="2">
    <source>
        <dbReference type="SAM" id="Phobius"/>
    </source>
</evidence>
<gene>
    <name evidence="3" type="ORF">DW070_03735</name>
</gene>
<feature type="transmembrane region" description="Helical" evidence="2">
    <location>
        <begin position="12"/>
        <end position="38"/>
    </location>
</feature>
<organism evidence="3 4">
    <name type="scientific">Coprococcus catus</name>
    <dbReference type="NCBI Taxonomy" id="116085"/>
    <lineage>
        <taxon>Bacteria</taxon>
        <taxon>Bacillati</taxon>
        <taxon>Bacillota</taxon>
        <taxon>Clostridia</taxon>
        <taxon>Lachnospirales</taxon>
        <taxon>Lachnospiraceae</taxon>
        <taxon>Coprococcus</taxon>
    </lineage>
</organism>
<dbReference type="EMBL" id="QVEP01000006">
    <property type="protein sequence ID" value="RGB81261.1"/>
    <property type="molecule type" value="Genomic_DNA"/>
</dbReference>
<sequence length="835" mass="91824">MISMRKRMKDNRGFSLITVILAVAFIAILGLLVLYLALQNFRMKATDIKGKDSFYTAEQALEEIRMGLQQDVGDAMSTAYIKVMEAYNKDSQSTDAVMDELRQKDFESTFLSELTAHVRASGDDGQSALPVGQYSLDYLRNYVDLDTMEDFDKDKETLIVTTSQGKTPSLESDPQKGLLLKNLKVIYVDAKGLAAVIETDIRLGIPKVQFPTPSTLPDLMNMIVVADSGIVCQRKSATDTSDAPTTITGSIYAGNLQDTDTSDNTLKTSIQVEKNANLQITSGDKVVTAGEIRLDPQSHFSTNSGVTLWTEGIRLTEADVSLGGTTYLSDDLTVEKTEKNGSSKITIAGEYYGYGSSDSARKSRNYTQSGETLTDDPPRLYDRLNDADLNSAIVVNGRNTTIDLSGVQKFLLAGRSYIASSGLKGKQSNNQDVLLGESLSVKGSQLAYLVPASLLKTGDKVTASNPMNYDDYLESDLPKTAVKDQVDWTQGVAAWGGQSLSDIGVDDTQPVQTVFYNDNAGGGYVYFYLNFTDRQKASDFMQTYYSENSQTMHQYLSFYFGDDSGITVNDQDAYLRYVTNGNILTYNGAQSSGSLKDATDPEADEKLQQEQLNMQNTWYALNRKMITSVDLLSTDVKDSDNISHDETSYTRSVFDNLVNEKQMVQFLKKQNPTGLRYTFTSSAEDGNLQALMVHNGESSSYQVKSGSGEITETVQGTNPPLVITKKMAEEDNLRLVICTGDVEIQSGVNFKGIIMAKGKITLKAGAKLESAPLDAAKVFQSVIGNAGNEVSPKDFFWEGDKYVLGNSHVTEDNNEGNSDKYQLGDYITYENWRKE</sequence>
<proteinExistence type="predicted"/>
<dbReference type="AlphaFoldDB" id="A0A3E2TRE4"/>
<protein>
    <submittedName>
        <fullName evidence="3">Uncharacterized protein</fullName>
    </submittedName>
</protein>
<name>A0A3E2TRE4_9FIRM</name>
<dbReference type="Proteomes" id="UP000260773">
    <property type="component" value="Unassembled WGS sequence"/>
</dbReference>
<keyword evidence="2" id="KW-1133">Transmembrane helix</keyword>
<evidence type="ECO:0000313" key="3">
    <source>
        <dbReference type="EMBL" id="RGB81261.1"/>
    </source>
</evidence>
<feature type="region of interest" description="Disordered" evidence="1">
    <location>
        <begin position="358"/>
        <end position="377"/>
    </location>
</feature>
<accession>A0A3E2TRE4</accession>